<gene>
    <name evidence="1" type="ORF">O6H91_04G065800</name>
</gene>
<accession>A0ACC2DXM0</accession>
<name>A0ACC2DXM0_DIPCM</name>
<keyword evidence="2" id="KW-1185">Reference proteome</keyword>
<evidence type="ECO:0000313" key="2">
    <source>
        <dbReference type="Proteomes" id="UP001162992"/>
    </source>
</evidence>
<evidence type="ECO:0000313" key="1">
    <source>
        <dbReference type="EMBL" id="KAJ7559008.1"/>
    </source>
</evidence>
<sequence length="440" mass="49494">MAFSDPSISASSSAFEEPLSLDLDQLKKTHVTQREHLVLTKRPVTTLKFFTLATIKHIGFFWAYAAVHRLAFGLLVLLCLFSWLTLFTLDGPHEKFLEESLAYFRFTLWWVGLGVASSIGLGSGLHTFVLYLGPHIAMFTLKATLCGREDFKRAPYDTPQYGIRSTWADRDCADIGPPKYPPLASEYECYMVPLHKILLQVQPEAILWGIGTALGELPPYFVSRAARLSRRRLKDLEDSAKEEDTFDNNNSDHMENLKRWLVAHSEQLGFFAILVFASVPNPLFDLAGIMCGQFLVPFWKFFSATLIGKTLIKTHIQTVIIILVCNAHALDLIEAGLGWLLQRIPGFAHVLPQIMLVLNNAKDKFRHGKHVEKKPGKFSIAFAWNTLVLFMLAGFLGSIITSTAQGFLIEKQRIELEALQARREVLSASQAEDGGKKKRN</sequence>
<dbReference type="Proteomes" id="UP001162992">
    <property type="component" value="Chromosome 4"/>
</dbReference>
<comment type="caution">
    <text evidence="1">The sequence shown here is derived from an EMBL/GenBank/DDBJ whole genome shotgun (WGS) entry which is preliminary data.</text>
</comment>
<proteinExistence type="predicted"/>
<reference evidence="2" key="1">
    <citation type="journal article" date="2024" name="Proc. Natl. Acad. Sci. U.S.A.">
        <title>Extraordinary preservation of gene collinearity over three hundred million years revealed in homosporous lycophytes.</title>
        <authorList>
            <person name="Li C."/>
            <person name="Wickell D."/>
            <person name="Kuo L.Y."/>
            <person name="Chen X."/>
            <person name="Nie B."/>
            <person name="Liao X."/>
            <person name="Peng D."/>
            <person name="Ji J."/>
            <person name="Jenkins J."/>
            <person name="Williams M."/>
            <person name="Shu S."/>
            <person name="Plott C."/>
            <person name="Barry K."/>
            <person name="Rajasekar S."/>
            <person name="Grimwood J."/>
            <person name="Han X."/>
            <person name="Sun S."/>
            <person name="Hou Z."/>
            <person name="He W."/>
            <person name="Dai G."/>
            <person name="Sun C."/>
            <person name="Schmutz J."/>
            <person name="Leebens-Mack J.H."/>
            <person name="Li F.W."/>
            <person name="Wang L."/>
        </authorList>
    </citation>
    <scope>NUCLEOTIDE SEQUENCE [LARGE SCALE GENOMIC DNA]</scope>
    <source>
        <strain evidence="2">cv. PW_Plant_1</strain>
    </source>
</reference>
<organism evidence="1 2">
    <name type="scientific">Diphasiastrum complanatum</name>
    <name type="common">Issler's clubmoss</name>
    <name type="synonym">Lycopodium complanatum</name>
    <dbReference type="NCBI Taxonomy" id="34168"/>
    <lineage>
        <taxon>Eukaryota</taxon>
        <taxon>Viridiplantae</taxon>
        <taxon>Streptophyta</taxon>
        <taxon>Embryophyta</taxon>
        <taxon>Tracheophyta</taxon>
        <taxon>Lycopodiopsida</taxon>
        <taxon>Lycopodiales</taxon>
        <taxon>Lycopodiaceae</taxon>
        <taxon>Lycopodioideae</taxon>
        <taxon>Diphasiastrum</taxon>
    </lineage>
</organism>
<dbReference type="EMBL" id="CM055095">
    <property type="protein sequence ID" value="KAJ7559008.1"/>
    <property type="molecule type" value="Genomic_DNA"/>
</dbReference>
<protein>
    <submittedName>
        <fullName evidence="1">Uncharacterized protein</fullName>
    </submittedName>
</protein>